<dbReference type="PANTHER" id="PTHR34820">
    <property type="entry name" value="INNER MEMBRANE PROTEIN YEBZ"/>
    <property type="match status" value="1"/>
</dbReference>
<proteinExistence type="inferred from homology"/>
<sequence>MTSSLANIANMAKRGALAATLLITAQLAVAHALPKQQSPAPDSTVEAPHEVAIDFSEGLESAFSTLVVVDAAGKQVNSAKSAVDATNKKHMSVALGDLKTGTYQVEWTAVADDGHRTKGHYLFNVK</sequence>
<dbReference type="OrthoDB" id="9796814at2"/>
<organism evidence="9 10">
    <name type="scientific">Caballeronia mineralivorans PML1(12)</name>
    <dbReference type="NCBI Taxonomy" id="908627"/>
    <lineage>
        <taxon>Bacteria</taxon>
        <taxon>Pseudomonadati</taxon>
        <taxon>Pseudomonadota</taxon>
        <taxon>Betaproteobacteria</taxon>
        <taxon>Burkholderiales</taxon>
        <taxon>Burkholderiaceae</taxon>
        <taxon>Caballeronia</taxon>
    </lineage>
</organism>
<dbReference type="GO" id="GO:0005886">
    <property type="term" value="C:plasma membrane"/>
    <property type="evidence" value="ECO:0007669"/>
    <property type="project" value="TreeGrafter"/>
</dbReference>
<dbReference type="NCBIfam" id="NF033814">
    <property type="entry name" value="copper_CopC"/>
    <property type="match status" value="1"/>
</dbReference>
<feature type="domain" description="CopC" evidence="8">
    <location>
        <begin position="31"/>
        <end position="125"/>
    </location>
</feature>
<dbReference type="GO" id="GO:0005507">
    <property type="term" value="F:copper ion binding"/>
    <property type="evidence" value="ECO:0007669"/>
    <property type="project" value="InterPro"/>
</dbReference>
<keyword evidence="4 7" id="KW-0732">Signal</keyword>
<dbReference type="InterPro" id="IPR047685">
    <property type="entry name" value="CopC-like"/>
</dbReference>
<comment type="similarity">
    <text evidence="2">Belongs to the CopC family.</text>
</comment>
<dbReference type="Gene3D" id="2.60.40.1220">
    <property type="match status" value="1"/>
</dbReference>
<evidence type="ECO:0000256" key="1">
    <source>
        <dbReference type="ARBA" id="ARBA00004418"/>
    </source>
</evidence>
<evidence type="ECO:0000256" key="5">
    <source>
        <dbReference type="ARBA" id="ARBA00022764"/>
    </source>
</evidence>
<dbReference type="Pfam" id="PF04234">
    <property type="entry name" value="CopC"/>
    <property type="match status" value="1"/>
</dbReference>
<dbReference type="GO" id="GO:0042597">
    <property type="term" value="C:periplasmic space"/>
    <property type="evidence" value="ECO:0007669"/>
    <property type="project" value="UniProtKB-SubCell"/>
</dbReference>
<evidence type="ECO:0000256" key="2">
    <source>
        <dbReference type="ARBA" id="ARBA00010509"/>
    </source>
</evidence>
<dbReference type="PANTHER" id="PTHR34820:SF4">
    <property type="entry name" value="INNER MEMBRANE PROTEIN YEBZ"/>
    <property type="match status" value="1"/>
</dbReference>
<feature type="chain" id="PRO_5005251052" description="CopC domain-containing protein" evidence="7">
    <location>
        <begin position="19"/>
        <end position="126"/>
    </location>
</feature>
<dbReference type="EMBL" id="AEJF01000210">
    <property type="protein sequence ID" value="KLU21583.1"/>
    <property type="molecule type" value="Genomic_DNA"/>
</dbReference>
<dbReference type="InterPro" id="IPR014755">
    <property type="entry name" value="Cu-Rt/internalin_Ig-like"/>
</dbReference>
<dbReference type="SUPFAM" id="SSF81296">
    <property type="entry name" value="E set domains"/>
    <property type="match status" value="1"/>
</dbReference>
<evidence type="ECO:0000256" key="6">
    <source>
        <dbReference type="ARBA" id="ARBA00023008"/>
    </source>
</evidence>
<evidence type="ECO:0000256" key="7">
    <source>
        <dbReference type="SAM" id="SignalP"/>
    </source>
</evidence>
<evidence type="ECO:0000313" key="9">
    <source>
        <dbReference type="EMBL" id="KLU21583.1"/>
    </source>
</evidence>
<evidence type="ECO:0000259" key="8">
    <source>
        <dbReference type="Pfam" id="PF04234"/>
    </source>
</evidence>
<keyword evidence="5" id="KW-0574">Periplasm</keyword>
<evidence type="ECO:0000256" key="4">
    <source>
        <dbReference type="ARBA" id="ARBA00022729"/>
    </source>
</evidence>
<name>A0A0J1FPD4_9BURK</name>
<accession>A0A0J1FPD4</accession>
<dbReference type="InterPro" id="IPR014756">
    <property type="entry name" value="Ig_E-set"/>
</dbReference>
<keyword evidence="3" id="KW-0479">Metal-binding</keyword>
<evidence type="ECO:0000313" key="10">
    <source>
        <dbReference type="Proteomes" id="UP000035963"/>
    </source>
</evidence>
<dbReference type="RefSeq" id="WP_047896789.1">
    <property type="nucleotide sequence ID" value="NZ_AEJF01000210.1"/>
</dbReference>
<feature type="signal peptide" evidence="7">
    <location>
        <begin position="1"/>
        <end position="18"/>
    </location>
</feature>
<comment type="subcellular location">
    <subcellularLocation>
        <location evidence="1">Periplasm</location>
    </subcellularLocation>
</comment>
<dbReference type="Proteomes" id="UP000035963">
    <property type="component" value="Unassembled WGS sequence"/>
</dbReference>
<dbReference type="GO" id="GO:0046688">
    <property type="term" value="P:response to copper ion"/>
    <property type="evidence" value="ECO:0007669"/>
    <property type="project" value="InterPro"/>
</dbReference>
<keyword evidence="10" id="KW-1185">Reference proteome</keyword>
<reference evidence="9 10" key="1">
    <citation type="journal article" date="2015" name="Genome Announc.">
        <title>Draft Genome Sequence of Burkholderia sp. Strain PML1(12), an Ectomycorrhizosphere-Inhabiting Bacterium with Effective Mineral-Weathering Ability.</title>
        <authorList>
            <person name="Uroz S."/>
            <person name="Oger P."/>
        </authorList>
    </citation>
    <scope>NUCLEOTIDE SEQUENCE [LARGE SCALE GENOMIC DNA]</scope>
    <source>
        <strain evidence="10">PML1(12)</strain>
    </source>
</reference>
<evidence type="ECO:0000256" key="3">
    <source>
        <dbReference type="ARBA" id="ARBA00022723"/>
    </source>
</evidence>
<dbReference type="AlphaFoldDB" id="A0A0J1FPD4"/>
<comment type="caution">
    <text evidence="9">The sequence shown here is derived from an EMBL/GenBank/DDBJ whole genome shotgun (WGS) entry which is preliminary data.</text>
</comment>
<gene>
    <name evidence="9" type="ORF">EOS_34925</name>
</gene>
<dbReference type="GO" id="GO:0006825">
    <property type="term" value="P:copper ion transport"/>
    <property type="evidence" value="ECO:0007669"/>
    <property type="project" value="InterPro"/>
</dbReference>
<protein>
    <recommendedName>
        <fullName evidence="8">CopC domain-containing protein</fullName>
    </recommendedName>
</protein>
<dbReference type="PATRIC" id="fig|908627.4.peg.7814"/>
<dbReference type="InterPro" id="IPR032694">
    <property type="entry name" value="CopC/D"/>
</dbReference>
<dbReference type="InterPro" id="IPR007348">
    <property type="entry name" value="CopC_dom"/>
</dbReference>
<keyword evidence="6" id="KW-0186">Copper</keyword>